<keyword evidence="8" id="KW-0028">Amino-acid biosynthesis</keyword>
<dbReference type="GO" id="GO:0051539">
    <property type="term" value="F:4 iron, 4 sulfur cluster binding"/>
    <property type="evidence" value="ECO:0007669"/>
    <property type="project" value="UniProtKB-KW"/>
</dbReference>
<evidence type="ECO:0000313" key="11">
    <source>
        <dbReference type="Proteomes" id="UP000189670"/>
    </source>
</evidence>
<accession>A0A1V1PBX8</accession>
<evidence type="ECO:0000256" key="2">
    <source>
        <dbReference type="ARBA" id="ARBA00022485"/>
    </source>
</evidence>
<evidence type="ECO:0000259" key="9">
    <source>
        <dbReference type="Pfam" id="PF00330"/>
    </source>
</evidence>
<gene>
    <name evidence="8 10" type="primary">leuC</name>
    <name evidence="10" type="ORF">OMM_01823</name>
</gene>
<keyword evidence="5 8" id="KW-0411">Iron-sulfur</keyword>
<dbReference type="NCBIfam" id="TIGR02086">
    <property type="entry name" value="IPMI_arch"/>
    <property type="match status" value="1"/>
</dbReference>
<dbReference type="InterPro" id="IPR011826">
    <property type="entry name" value="HAcnase/IPMdehydase_lsu_prok"/>
</dbReference>
<evidence type="ECO:0000256" key="4">
    <source>
        <dbReference type="ARBA" id="ARBA00023004"/>
    </source>
</evidence>
<comment type="caution">
    <text evidence="10">The sequence shown here is derived from an EMBL/GenBank/DDBJ whole genome shotgun (WGS) entry which is preliminary data.</text>
</comment>
<dbReference type="InterPro" id="IPR036008">
    <property type="entry name" value="Aconitase_4Fe-4S_dom"/>
</dbReference>
<keyword evidence="3 8" id="KW-0479">Metal-binding</keyword>
<dbReference type="PRINTS" id="PR00415">
    <property type="entry name" value="ACONITASE"/>
</dbReference>
<keyword evidence="7 8" id="KW-0100">Branched-chain amino acid biosynthesis</keyword>
<proteinExistence type="inferred from homology"/>
<keyword evidence="4 8" id="KW-0408">Iron</keyword>
<dbReference type="GO" id="GO:0003861">
    <property type="term" value="F:3-isopropylmalate dehydratase activity"/>
    <property type="evidence" value="ECO:0007669"/>
    <property type="project" value="UniProtKB-UniRule"/>
</dbReference>
<evidence type="ECO:0000313" key="10">
    <source>
        <dbReference type="EMBL" id="ETR72298.1"/>
    </source>
</evidence>
<dbReference type="InterPro" id="IPR033941">
    <property type="entry name" value="IPMI_cat"/>
</dbReference>
<evidence type="ECO:0000256" key="6">
    <source>
        <dbReference type="ARBA" id="ARBA00023239"/>
    </source>
</evidence>
<dbReference type="GO" id="GO:0046872">
    <property type="term" value="F:metal ion binding"/>
    <property type="evidence" value="ECO:0007669"/>
    <property type="project" value="UniProtKB-KW"/>
</dbReference>
<feature type="domain" description="Aconitase/3-isopropylmalate dehydratase large subunit alpha/beta/alpha" evidence="9">
    <location>
        <begin position="30"/>
        <end position="435"/>
    </location>
</feature>
<feature type="binding site" evidence="8">
    <location>
        <position position="324"/>
    </location>
    <ligand>
        <name>[4Fe-4S] cluster</name>
        <dbReference type="ChEBI" id="CHEBI:49883"/>
    </ligand>
</feature>
<dbReference type="PANTHER" id="PTHR43822">
    <property type="entry name" value="HOMOACONITASE, MITOCHONDRIAL-RELATED"/>
    <property type="match status" value="1"/>
</dbReference>
<dbReference type="InterPro" id="IPR050067">
    <property type="entry name" value="IPM_dehydratase_rel_enz"/>
</dbReference>
<comment type="catalytic activity">
    <reaction evidence="8">
        <text>(2R,3S)-3-isopropylmalate = (2S)-2-isopropylmalate</text>
        <dbReference type="Rhea" id="RHEA:32287"/>
        <dbReference type="ChEBI" id="CHEBI:1178"/>
        <dbReference type="ChEBI" id="CHEBI:35121"/>
        <dbReference type="EC" id="4.2.1.33"/>
    </reaction>
</comment>
<dbReference type="PANTHER" id="PTHR43822:SF2">
    <property type="entry name" value="HOMOACONITASE, MITOCHONDRIAL"/>
    <property type="match status" value="1"/>
</dbReference>
<dbReference type="UniPathway" id="UPA00048">
    <property type="reaction ID" value="UER00071"/>
</dbReference>
<evidence type="ECO:0000256" key="3">
    <source>
        <dbReference type="ARBA" id="ARBA00022723"/>
    </source>
</evidence>
<dbReference type="InterPro" id="IPR001030">
    <property type="entry name" value="Acoase/IPM_deHydtase_lsu_aba"/>
</dbReference>
<dbReference type="CDD" id="cd01583">
    <property type="entry name" value="IPMI"/>
    <property type="match status" value="1"/>
</dbReference>
<dbReference type="InterPro" id="IPR015931">
    <property type="entry name" value="Acnase/IPM_dHydase_lsu_aba_1/3"/>
</dbReference>
<keyword evidence="6 8" id="KW-0456">Lyase</keyword>
<comment type="similarity">
    <text evidence="8">Belongs to the aconitase/IPM isomerase family. LeuC type 2 subfamily.</text>
</comment>
<comment type="cofactor">
    <cofactor evidence="8">
        <name>[4Fe-4S] cluster</name>
        <dbReference type="ChEBI" id="CHEBI:49883"/>
    </cofactor>
    <text evidence="8">Binds 1 [4Fe-4S] cluster per subunit.</text>
</comment>
<dbReference type="PROSITE" id="PS00450">
    <property type="entry name" value="ACONITASE_1"/>
    <property type="match status" value="1"/>
</dbReference>
<evidence type="ECO:0000256" key="1">
    <source>
        <dbReference type="ARBA" id="ARBA00022430"/>
    </source>
</evidence>
<dbReference type="Pfam" id="PF00330">
    <property type="entry name" value="Aconitase"/>
    <property type="match status" value="1"/>
</dbReference>
<dbReference type="EC" id="4.2.1.33" evidence="8"/>
<dbReference type="GO" id="GO:0009098">
    <property type="term" value="P:L-leucine biosynthetic process"/>
    <property type="evidence" value="ECO:0007669"/>
    <property type="project" value="UniProtKB-UniRule"/>
</dbReference>
<dbReference type="HAMAP" id="MF_01027">
    <property type="entry name" value="LeuC_type2"/>
    <property type="match status" value="1"/>
</dbReference>
<feature type="binding site" evidence="8">
    <location>
        <position position="387"/>
    </location>
    <ligand>
        <name>[4Fe-4S] cluster</name>
        <dbReference type="ChEBI" id="CHEBI:49883"/>
    </ligand>
</feature>
<comment type="subunit">
    <text evidence="8">Heterodimer of LeuC and LeuD.</text>
</comment>
<evidence type="ECO:0000256" key="5">
    <source>
        <dbReference type="ARBA" id="ARBA00023014"/>
    </source>
</evidence>
<evidence type="ECO:0000256" key="7">
    <source>
        <dbReference type="ARBA" id="ARBA00023304"/>
    </source>
</evidence>
<sequence length="444" mass="48354">MRTCNNNQKDLSENTIMPNNTSGMTATEYIIARHANRDRVTPGEIVNVSVDLCMSNDATTLLTEKIMKEQMKTQNVWDPSRVVIIVDHQVPADSVDTSRVQQQMAQFVNDQGIDKFHMVDGVCHQVMLENYVYPGALILGADSHTCSYGSIGAVSSGIGSTDLAAIWASGETWLKVPETVRFVLNGQLPEYVSAKDVALHIINLVRANGLTYKAMELAGPGTKSLDVPERFTICNMAVEAGAKCTMVIPDDKVLAYFEHLNRPFKDQSLLDALQKTTGSACQSEIQIDLDTLEPMIACPHYVDNVRPLSDIQGLKIDQAFLGSCTNGRIEDIREGARLLEGKKIAPNMRFLVTPASIRVYKQALAENLIPIFLDAGAILNHPGCSTCWGAHQGILAAGQRMVTTGNRNFKGRAGSPESEIYLASPSVVVASAIKGVLTHPKEVL</sequence>
<dbReference type="EMBL" id="ATBP01000163">
    <property type="protein sequence ID" value="ETR72298.1"/>
    <property type="molecule type" value="Genomic_DNA"/>
</dbReference>
<protein>
    <recommendedName>
        <fullName evidence="8">3-isopropylmalate dehydratase large subunit</fullName>
        <ecNumber evidence="8">4.2.1.33</ecNumber>
    </recommendedName>
    <alternativeName>
        <fullName evidence="8">Alpha-IPM isomerase</fullName>
        <shortName evidence="8">IPMI</shortName>
    </alternativeName>
    <alternativeName>
        <fullName evidence="8">Isopropylmalate isomerase</fullName>
    </alternativeName>
</protein>
<dbReference type="AlphaFoldDB" id="A0A1V1PBX8"/>
<organism evidence="10 11">
    <name type="scientific">Candidatus Magnetoglobus multicellularis str. Araruama</name>
    <dbReference type="NCBI Taxonomy" id="890399"/>
    <lineage>
        <taxon>Bacteria</taxon>
        <taxon>Pseudomonadati</taxon>
        <taxon>Thermodesulfobacteriota</taxon>
        <taxon>Desulfobacteria</taxon>
        <taxon>Desulfobacterales</taxon>
        <taxon>Desulfobacteraceae</taxon>
        <taxon>Candidatus Magnetoglobus</taxon>
    </lineage>
</organism>
<comment type="function">
    <text evidence="8">Catalyzes the isomerization between 2-isopropylmalate and 3-isopropylmalate, via the formation of 2-isopropylmaleate.</text>
</comment>
<keyword evidence="2 8" id="KW-0004">4Fe-4S</keyword>
<comment type="pathway">
    <text evidence="8">Amino-acid biosynthesis; L-leucine biosynthesis; L-leucine from 3-methyl-2-oxobutanoate: step 2/4.</text>
</comment>
<feature type="binding site" evidence="8">
    <location>
        <position position="384"/>
    </location>
    <ligand>
        <name>[4Fe-4S] cluster</name>
        <dbReference type="ChEBI" id="CHEBI:49883"/>
    </ligand>
</feature>
<reference evidence="11" key="1">
    <citation type="submission" date="2012-11" db="EMBL/GenBank/DDBJ databases">
        <authorList>
            <person name="Lucero-Rivera Y.E."/>
            <person name="Tovar-Ramirez D."/>
        </authorList>
    </citation>
    <scope>NUCLEOTIDE SEQUENCE [LARGE SCALE GENOMIC DNA]</scope>
    <source>
        <strain evidence="11">Araruama</strain>
    </source>
</reference>
<dbReference type="Proteomes" id="UP000189670">
    <property type="component" value="Unassembled WGS sequence"/>
</dbReference>
<keyword evidence="1 8" id="KW-0432">Leucine biosynthesis</keyword>
<dbReference type="Gene3D" id="3.30.499.10">
    <property type="entry name" value="Aconitase, domain 3"/>
    <property type="match status" value="2"/>
</dbReference>
<evidence type="ECO:0000256" key="8">
    <source>
        <dbReference type="HAMAP-Rule" id="MF_01027"/>
    </source>
</evidence>
<dbReference type="NCBIfam" id="TIGR01343">
    <property type="entry name" value="hacA_fam"/>
    <property type="match status" value="1"/>
</dbReference>
<dbReference type="InterPro" id="IPR018136">
    <property type="entry name" value="Aconitase_4Fe-4S_BS"/>
</dbReference>
<dbReference type="NCBIfam" id="NF001614">
    <property type="entry name" value="PRK00402.1"/>
    <property type="match status" value="1"/>
</dbReference>
<dbReference type="InterPro" id="IPR006251">
    <property type="entry name" value="Homoacnase/IPMdehydase_lsu"/>
</dbReference>
<name>A0A1V1PBX8_9BACT</name>
<dbReference type="SUPFAM" id="SSF53732">
    <property type="entry name" value="Aconitase iron-sulfur domain"/>
    <property type="match status" value="1"/>
</dbReference>